<keyword evidence="1" id="KW-0812">Transmembrane</keyword>
<keyword evidence="1" id="KW-1133">Transmembrane helix</keyword>
<accession>K8ERY9</accession>
<proteinExistence type="predicted"/>
<keyword evidence="3" id="KW-1185">Reference proteome</keyword>
<dbReference type="GeneID" id="19010704"/>
<keyword evidence="1" id="KW-0472">Membrane</keyword>
<gene>
    <name evidence="2" type="ordered locus">Bathy19g00360</name>
</gene>
<reference evidence="2 3" key="1">
    <citation type="submission" date="2011-10" db="EMBL/GenBank/DDBJ databases">
        <authorList>
            <person name="Genoscope - CEA"/>
        </authorList>
    </citation>
    <scope>NUCLEOTIDE SEQUENCE [LARGE SCALE GENOMIC DNA]</scope>
    <source>
        <strain evidence="2 3">RCC 1105</strain>
    </source>
</reference>
<dbReference type="AlphaFoldDB" id="K8ERY9"/>
<organism evidence="2 3">
    <name type="scientific">Bathycoccus prasinos</name>
    <dbReference type="NCBI Taxonomy" id="41875"/>
    <lineage>
        <taxon>Eukaryota</taxon>
        <taxon>Viridiplantae</taxon>
        <taxon>Chlorophyta</taxon>
        <taxon>Mamiellophyceae</taxon>
        <taxon>Mamiellales</taxon>
        <taxon>Bathycoccaceae</taxon>
        <taxon>Bathycoccus</taxon>
    </lineage>
</organism>
<dbReference type="EMBL" id="FO082260">
    <property type="protein sequence ID" value="CCO20806.1"/>
    <property type="molecule type" value="Genomic_DNA"/>
</dbReference>
<name>K8ERY9_9CHLO</name>
<protein>
    <submittedName>
        <fullName evidence="2">Uncharacterized protein</fullName>
    </submittedName>
</protein>
<evidence type="ECO:0000313" key="3">
    <source>
        <dbReference type="Proteomes" id="UP000198341"/>
    </source>
</evidence>
<evidence type="ECO:0000313" key="2">
    <source>
        <dbReference type="EMBL" id="CCO20806.1"/>
    </source>
</evidence>
<dbReference type="Proteomes" id="UP000198341">
    <property type="component" value="Chromosome 19"/>
</dbReference>
<sequence length="199" mass="22759">MKNNTGQQVYEESSRSNFTAILLYCILVCFGFVLGYSGYKIPATSSCNQISSFPFEVQRNKHVLEVNSGLKQEPEMFNGVDNLAKKAFSCNDRAAYDELTQLYVRRTELEKHRAKGEANRDRIATINRKTIQAESSEQAFRTCLKKMVPELLIMWDDDLREGKLRFKDILANSRYDENGINLKILEETADELDSSPIVP</sequence>
<feature type="transmembrane region" description="Helical" evidence="1">
    <location>
        <begin position="21"/>
        <end position="39"/>
    </location>
</feature>
<dbReference type="RefSeq" id="XP_007508087.1">
    <property type="nucleotide sequence ID" value="XM_007508025.1"/>
</dbReference>
<dbReference type="KEGG" id="bpg:Bathy19g00360"/>
<evidence type="ECO:0000256" key="1">
    <source>
        <dbReference type="SAM" id="Phobius"/>
    </source>
</evidence>